<sequence>MSASLPAPQGAMAPQQTQDHIGQNNTAPEQSSLLDAQLEIEELDAENQFLREDLAQRNRMVVALNEEIMRQDTAIIDLKKKVKGKDAMTQRRNKIMDELREDILTERDKIKDLERKGRKEEDHVAALKFVE</sequence>
<dbReference type="Proteomes" id="UP000027730">
    <property type="component" value="Unassembled WGS sequence"/>
</dbReference>
<feature type="compositionally biased region" description="Polar residues" evidence="1">
    <location>
        <begin position="14"/>
        <end position="34"/>
    </location>
</feature>
<dbReference type="RefSeq" id="XP_013422685.1">
    <property type="nucleotide sequence ID" value="XM_013567231.1"/>
</dbReference>
<name>A0A074W6F7_9PEZI</name>
<dbReference type="EMBL" id="KL584729">
    <property type="protein sequence ID" value="KEQ68488.1"/>
    <property type="molecule type" value="Genomic_DNA"/>
</dbReference>
<dbReference type="HOGENOM" id="CLU_1927182_0_0_1"/>
<keyword evidence="3" id="KW-1185">Reference proteome</keyword>
<dbReference type="GeneID" id="25417704"/>
<evidence type="ECO:0000313" key="2">
    <source>
        <dbReference type="EMBL" id="KEQ68488.1"/>
    </source>
</evidence>
<evidence type="ECO:0000313" key="3">
    <source>
        <dbReference type="Proteomes" id="UP000027730"/>
    </source>
</evidence>
<gene>
    <name evidence="2" type="ORF">M436DRAFT_86371</name>
</gene>
<proteinExistence type="predicted"/>
<dbReference type="AlphaFoldDB" id="A0A074W6F7"/>
<feature type="region of interest" description="Disordered" evidence="1">
    <location>
        <begin position="1"/>
        <end position="35"/>
    </location>
</feature>
<accession>A0A074W6F7</accession>
<organism evidence="2 3">
    <name type="scientific">Aureobasidium namibiae CBS 147.97</name>
    <dbReference type="NCBI Taxonomy" id="1043004"/>
    <lineage>
        <taxon>Eukaryota</taxon>
        <taxon>Fungi</taxon>
        <taxon>Dikarya</taxon>
        <taxon>Ascomycota</taxon>
        <taxon>Pezizomycotina</taxon>
        <taxon>Dothideomycetes</taxon>
        <taxon>Dothideomycetidae</taxon>
        <taxon>Dothideales</taxon>
        <taxon>Saccotheciaceae</taxon>
        <taxon>Aureobasidium</taxon>
    </lineage>
</organism>
<reference evidence="2 3" key="1">
    <citation type="journal article" date="2014" name="BMC Genomics">
        <title>Genome sequencing of four Aureobasidium pullulans varieties: biotechnological potential, stress tolerance, and description of new species.</title>
        <authorList>
            <person name="Gostin Ar C."/>
            <person name="Ohm R.A."/>
            <person name="Kogej T."/>
            <person name="Sonjak S."/>
            <person name="Turk M."/>
            <person name="Zajc J."/>
            <person name="Zalar P."/>
            <person name="Grube M."/>
            <person name="Sun H."/>
            <person name="Han J."/>
            <person name="Sharma A."/>
            <person name="Chiniquy J."/>
            <person name="Ngan C.Y."/>
            <person name="Lipzen A."/>
            <person name="Barry K."/>
            <person name="Grigoriev I.V."/>
            <person name="Gunde-Cimerman N."/>
        </authorList>
    </citation>
    <scope>NUCLEOTIDE SEQUENCE [LARGE SCALE GENOMIC DNA]</scope>
    <source>
        <strain evidence="2 3">CBS 147.97</strain>
    </source>
</reference>
<evidence type="ECO:0000256" key="1">
    <source>
        <dbReference type="SAM" id="MobiDB-lite"/>
    </source>
</evidence>
<protein>
    <submittedName>
        <fullName evidence="2">Uncharacterized protein</fullName>
    </submittedName>
</protein>